<dbReference type="OrthoDB" id="8187426at2759"/>
<dbReference type="GO" id="GO:0000981">
    <property type="term" value="F:DNA-binding transcription factor activity, RNA polymerase II-specific"/>
    <property type="evidence" value="ECO:0007669"/>
    <property type="project" value="TreeGrafter"/>
</dbReference>
<feature type="domain" description="C2H2-type" evidence="12">
    <location>
        <begin position="469"/>
        <end position="496"/>
    </location>
</feature>
<dbReference type="GO" id="GO:0008270">
    <property type="term" value="F:zinc ion binding"/>
    <property type="evidence" value="ECO:0007669"/>
    <property type="project" value="UniProtKB-KW"/>
</dbReference>
<dbReference type="InterPro" id="IPR001214">
    <property type="entry name" value="SET_dom"/>
</dbReference>
<dbReference type="Proteomes" id="UP000235965">
    <property type="component" value="Unassembled WGS sequence"/>
</dbReference>
<dbReference type="GO" id="GO:0032259">
    <property type="term" value="P:methylation"/>
    <property type="evidence" value="ECO:0007669"/>
    <property type="project" value="UniProtKB-KW"/>
</dbReference>
<dbReference type="Gene3D" id="3.30.160.60">
    <property type="entry name" value="Classic Zinc Finger"/>
    <property type="match status" value="5"/>
</dbReference>
<organism evidence="14 15">
    <name type="scientific">Cryptotermes secundus</name>
    <dbReference type="NCBI Taxonomy" id="105785"/>
    <lineage>
        <taxon>Eukaryota</taxon>
        <taxon>Metazoa</taxon>
        <taxon>Ecdysozoa</taxon>
        <taxon>Arthropoda</taxon>
        <taxon>Hexapoda</taxon>
        <taxon>Insecta</taxon>
        <taxon>Pterygota</taxon>
        <taxon>Neoptera</taxon>
        <taxon>Polyneoptera</taxon>
        <taxon>Dictyoptera</taxon>
        <taxon>Blattodea</taxon>
        <taxon>Blattoidea</taxon>
        <taxon>Termitoidae</taxon>
        <taxon>Kalotermitidae</taxon>
        <taxon>Cryptotermitinae</taxon>
        <taxon>Cryptotermes</taxon>
    </lineage>
</organism>
<dbReference type="FunFam" id="3.30.160.60:FF:002343">
    <property type="entry name" value="Zinc finger protein 33A"/>
    <property type="match status" value="1"/>
</dbReference>
<dbReference type="SUPFAM" id="SSF82199">
    <property type="entry name" value="SET domain"/>
    <property type="match status" value="1"/>
</dbReference>
<dbReference type="FunFam" id="3.30.160.60:FF:002254">
    <property type="entry name" value="Zinc finger protein 540"/>
    <property type="match status" value="2"/>
</dbReference>
<protein>
    <recommendedName>
        <fullName evidence="16">Histone-lysine N-methyltransferase PRDM9</fullName>
    </recommendedName>
</protein>
<dbReference type="PROSITE" id="PS50157">
    <property type="entry name" value="ZINC_FINGER_C2H2_2"/>
    <property type="match status" value="5"/>
</dbReference>
<evidence type="ECO:0000256" key="8">
    <source>
        <dbReference type="ARBA" id="ARBA00022833"/>
    </source>
</evidence>
<dbReference type="EMBL" id="NEVH01001345">
    <property type="protein sequence ID" value="PNF42996.1"/>
    <property type="molecule type" value="Genomic_DNA"/>
</dbReference>
<dbReference type="GO" id="GO:0008757">
    <property type="term" value="F:S-adenosylmethionine-dependent methyltransferase activity"/>
    <property type="evidence" value="ECO:0007669"/>
    <property type="project" value="UniProtKB-ARBA"/>
</dbReference>
<evidence type="ECO:0000313" key="15">
    <source>
        <dbReference type="Proteomes" id="UP000235965"/>
    </source>
</evidence>
<name>A0A2J7RQ93_9NEOP</name>
<dbReference type="AlphaFoldDB" id="A0A2J7RQ93"/>
<dbReference type="GO" id="GO:0000785">
    <property type="term" value="C:chromatin"/>
    <property type="evidence" value="ECO:0007669"/>
    <property type="project" value="TreeGrafter"/>
</dbReference>
<evidence type="ECO:0000256" key="2">
    <source>
        <dbReference type="ARBA" id="ARBA00022603"/>
    </source>
</evidence>
<dbReference type="InterPro" id="IPR013087">
    <property type="entry name" value="Znf_C2H2_type"/>
</dbReference>
<dbReference type="GO" id="GO:0031519">
    <property type="term" value="C:PcG protein complex"/>
    <property type="evidence" value="ECO:0007669"/>
    <property type="project" value="TreeGrafter"/>
</dbReference>
<feature type="domain" description="C2H2-type" evidence="12">
    <location>
        <begin position="497"/>
        <end position="524"/>
    </location>
</feature>
<dbReference type="PROSITE" id="PS00028">
    <property type="entry name" value="ZINC_FINGER_C2H2_1"/>
    <property type="match status" value="5"/>
</dbReference>
<keyword evidence="6" id="KW-0677">Repeat</keyword>
<evidence type="ECO:0000256" key="6">
    <source>
        <dbReference type="ARBA" id="ARBA00022737"/>
    </source>
</evidence>
<keyword evidence="2" id="KW-0489">Methyltransferase</keyword>
<gene>
    <name evidence="14" type="ORF">B7P43_G09560</name>
</gene>
<keyword evidence="15" id="KW-1185">Reference proteome</keyword>
<evidence type="ECO:0000256" key="9">
    <source>
        <dbReference type="ARBA" id="ARBA00023242"/>
    </source>
</evidence>
<comment type="subcellular location">
    <subcellularLocation>
        <location evidence="1">Nucleus</location>
    </subcellularLocation>
</comment>
<keyword evidence="4" id="KW-0949">S-adenosyl-L-methionine</keyword>
<dbReference type="Pfam" id="PF21549">
    <property type="entry name" value="PRDM2_PR"/>
    <property type="match status" value="1"/>
</dbReference>
<dbReference type="InParanoid" id="A0A2J7RQ93"/>
<dbReference type="PANTHER" id="PTHR14003:SF23">
    <property type="entry name" value="ZINC FINGER PROTEIN 143"/>
    <property type="match status" value="1"/>
</dbReference>
<dbReference type="GO" id="GO:0042054">
    <property type="term" value="F:histone methyltransferase activity"/>
    <property type="evidence" value="ECO:0007669"/>
    <property type="project" value="InterPro"/>
</dbReference>
<keyword evidence="9" id="KW-0539">Nucleus</keyword>
<keyword evidence="8" id="KW-0862">Zinc</keyword>
<evidence type="ECO:0000259" key="13">
    <source>
        <dbReference type="PROSITE" id="PS50280"/>
    </source>
</evidence>
<keyword evidence="5" id="KW-0479">Metal-binding</keyword>
<proteinExistence type="predicted"/>
<dbReference type="GO" id="GO:0000978">
    <property type="term" value="F:RNA polymerase II cis-regulatory region sequence-specific DNA binding"/>
    <property type="evidence" value="ECO:0007669"/>
    <property type="project" value="TreeGrafter"/>
</dbReference>
<feature type="domain" description="C2H2-type" evidence="12">
    <location>
        <begin position="581"/>
        <end position="608"/>
    </location>
</feature>
<dbReference type="PROSITE" id="PS50280">
    <property type="entry name" value="SET"/>
    <property type="match status" value="1"/>
</dbReference>
<evidence type="ECO:0000256" key="11">
    <source>
        <dbReference type="SAM" id="Coils"/>
    </source>
</evidence>
<feature type="coiled-coil region" evidence="11">
    <location>
        <begin position="109"/>
        <end position="136"/>
    </location>
</feature>
<sequence length="613" mass="71455">MDKIKYTELSSFLTINEWKNMSEYDRKRNYNILENYKVLHSLGLSTKKPDFMCVTKRKSGEKKWSTGNKRVKFRHQMKRKDVEVLSMLVKFVFKVLCMLSVLYRQIVGLSALNEAIKKLECELQSLVEAENVFEKKTEDSQSRYPKRSVTRKDYTEGHVPNDDDFIFCDDCGQEWEGDCPVHGALTVVEDTKVPADPEDSTRADRTVPSQLYIAQSGISGAGRGVWSRVPLSKGLRFGPYEGAKVKSSNSNGYCWQIRRNYRALYCVDAKNCGIANWMRYVNCARHEEEQNLMAFQYKGEMYYRTVRPIPAHVELLVWYGDEYGRELGIVIENFHKPQQKKSLNVSQCVGCNITYSSPVYLERHEKYCRGLNNASLSNNGAFCDVKRVPNISKQNEQKRYNDNNVSGDMIHIKQPHIIDDGTCDGISSHHSDFSKHVQDRLYHCHDCDKGLTFHSHFVHMRIHTAEKSYECKECGRMFSRIDDLRTHMRIHTGEKPYECKECGHVFSQTSNLRRHMRIHTGEKPYECKECGRMFSQIGALRRHMRIHTGEKPYECKECGRMFSQTSNLRKHMRIHTGEKPYECKECGRMFSQTSNLRKHMRIHTGEKPYECEE</sequence>
<keyword evidence="7 10" id="KW-0863">Zinc-finger</keyword>
<evidence type="ECO:0008006" key="16">
    <source>
        <dbReference type="Google" id="ProtNLM"/>
    </source>
</evidence>
<dbReference type="PANTHER" id="PTHR14003">
    <property type="entry name" value="TRANSCRIPTIONAL REPRESSOR PROTEIN YY"/>
    <property type="match status" value="1"/>
</dbReference>
<dbReference type="FunFam" id="3.30.160.60:FF:000016">
    <property type="entry name" value="zinc finger protein 37 homolog"/>
    <property type="match status" value="1"/>
</dbReference>
<evidence type="ECO:0000256" key="5">
    <source>
        <dbReference type="ARBA" id="ARBA00022723"/>
    </source>
</evidence>
<dbReference type="CDD" id="cd19193">
    <property type="entry name" value="PR-SET_PRDM7_9"/>
    <property type="match status" value="1"/>
</dbReference>
<evidence type="ECO:0000313" key="14">
    <source>
        <dbReference type="EMBL" id="PNF42996.1"/>
    </source>
</evidence>
<dbReference type="STRING" id="105785.A0A2J7RQ93"/>
<evidence type="ECO:0000256" key="4">
    <source>
        <dbReference type="ARBA" id="ARBA00022691"/>
    </source>
</evidence>
<dbReference type="InterPro" id="IPR044417">
    <property type="entry name" value="PRDM7_9_PR-SET"/>
</dbReference>
<comment type="caution">
    <text evidence="14">The sequence shown here is derived from an EMBL/GenBank/DDBJ whole genome shotgun (WGS) entry which is preliminary data.</text>
</comment>
<accession>A0A2J7RQ93</accession>
<dbReference type="Pfam" id="PF13465">
    <property type="entry name" value="zf-H2C2_2"/>
    <property type="match status" value="3"/>
</dbReference>
<dbReference type="InterPro" id="IPR036236">
    <property type="entry name" value="Znf_C2H2_sf"/>
</dbReference>
<dbReference type="Gene3D" id="2.170.270.10">
    <property type="entry name" value="SET domain"/>
    <property type="match status" value="1"/>
</dbReference>
<dbReference type="GO" id="GO:0005667">
    <property type="term" value="C:transcription regulator complex"/>
    <property type="evidence" value="ECO:0007669"/>
    <property type="project" value="TreeGrafter"/>
</dbReference>
<dbReference type="SMART" id="SM00355">
    <property type="entry name" value="ZnF_C2H2"/>
    <property type="match status" value="6"/>
</dbReference>
<dbReference type="SMART" id="SM00317">
    <property type="entry name" value="SET"/>
    <property type="match status" value="1"/>
</dbReference>
<keyword evidence="11" id="KW-0175">Coiled coil</keyword>
<dbReference type="GO" id="GO:0008170">
    <property type="term" value="F:N-methyltransferase activity"/>
    <property type="evidence" value="ECO:0007669"/>
    <property type="project" value="UniProtKB-ARBA"/>
</dbReference>
<reference evidence="14 15" key="1">
    <citation type="submission" date="2017-12" db="EMBL/GenBank/DDBJ databases">
        <title>Hemimetabolous genomes reveal molecular basis of termite eusociality.</title>
        <authorList>
            <person name="Harrison M.C."/>
            <person name="Jongepier E."/>
            <person name="Robertson H.M."/>
            <person name="Arning N."/>
            <person name="Bitard-Feildel T."/>
            <person name="Chao H."/>
            <person name="Childers C.P."/>
            <person name="Dinh H."/>
            <person name="Doddapaneni H."/>
            <person name="Dugan S."/>
            <person name="Gowin J."/>
            <person name="Greiner C."/>
            <person name="Han Y."/>
            <person name="Hu H."/>
            <person name="Hughes D.S.T."/>
            <person name="Huylmans A.-K."/>
            <person name="Kemena C."/>
            <person name="Kremer L.P.M."/>
            <person name="Lee S.L."/>
            <person name="Lopez-Ezquerra A."/>
            <person name="Mallet L."/>
            <person name="Monroy-Kuhn J.M."/>
            <person name="Moser A."/>
            <person name="Murali S.C."/>
            <person name="Muzny D.M."/>
            <person name="Otani S."/>
            <person name="Piulachs M.-D."/>
            <person name="Poelchau M."/>
            <person name="Qu J."/>
            <person name="Schaub F."/>
            <person name="Wada-Katsumata A."/>
            <person name="Worley K.C."/>
            <person name="Xie Q."/>
            <person name="Ylla G."/>
            <person name="Poulsen M."/>
            <person name="Gibbs R.A."/>
            <person name="Schal C."/>
            <person name="Richards S."/>
            <person name="Belles X."/>
            <person name="Korb J."/>
            <person name="Bornberg-Bauer E."/>
        </authorList>
    </citation>
    <scope>NUCLEOTIDE SEQUENCE [LARGE SCALE GENOMIC DNA]</scope>
    <source>
        <tissue evidence="14">Whole body</tissue>
    </source>
</reference>
<feature type="domain" description="SET" evidence="13">
    <location>
        <begin position="209"/>
        <end position="320"/>
    </location>
</feature>
<evidence type="ECO:0000256" key="1">
    <source>
        <dbReference type="ARBA" id="ARBA00004123"/>
    </source>
</evidence>
<dbReference type="SUPFAM" id="SSF57667">
    <property type="entry name" value="beta-beta-alpha zinc fingers"/>
    <property type="match status" value="4"/>
</dbReference>
<dbReference type="InterPro" id="IPR046341">
    <property type="entry name" value="SET_dom_sf"/>
</dbReference>
<feature type="domain" description="C2H2-type" evidence="12">
    <location>
        <begin position="525"/>
        <end position="552"/>
    </location>
</feature>
<keyword evidence="3" id="KW-0808">Transferase</keyword>
<evidence type="ECO:0000256" key="7">
    <source>
        <dbReference type="ARBA" id="ARBA00022771"/>
    </source>
</evidence>
<evidence type="ECO:0000256" key="10">
    <source>
        <dbReference type="PROSITE-ProRule" id="PRU00042"/>
    </source>
</evidence>
<feature type="domain" description="C2H2-type" evidence="12">
    <location>
        <begin position="553"/>
        <end position="580"/>
    </location>
</feature>
<dbReference type="FunFam" id="3.30.160.60:FF:001270">
    <property type="entry name" value="zinc finger protein 583 isoform X1"/>
    <property type="match status" value="1"/>
</dbReference>
<dbReference type="Pfam" id="PF00096">
    <property type="entry name" value="zf-C2H2"/>
    <property type="match status" value="1"/>
</dbReference>
<evidence type="ECO:0000259" key="12">
    <source>
        <dbReference type="PROSITE" id="PS50157"/>
    </source>
</evidence>
<evidence type="ECO:0000256" key="3">
    <source>
        <dbReference type="ARBA" id="ARBA00022679"/>
    </source>
</evidence>